<dbReference type="EMBL" id="JACIEW010000001">
    <property type="protein sequence ID" value="MBB4050851.1"/>
    <property type="molecule type" value="Genomic_DNA"/>
</dbReference>
<gene>
    <name evidence="8" type="primary">ectA</name>
    <name evidence="10" type="ORF">GGR20_000469</name>
</gene>
<dbReference type="GO" id="GO:0033816">
    <property type="term" value="F:diaminobutyrate acetyltransferase activity"/>
    <property type="evidence" value="ECO:0007669"/>
    <property type="project" value="UniProtKB-EC"/>
</dbReference>
<dbReference type="PROSITE" id="PS51186">
    <property type="entry name" value="GNAT"/>
    <property type="match status" value="1"/>
</dbReference>
<evidence type="ECO:0000256" key="8">
    <source>
        <dbReference type="RuleBase" id="RU365045"/>
    </source>
</evidence>
<comment type="function">
    <text evidence="8">Catalyzes the acetylation of L-2,4-diaminobutyrate (DABA) to gamma-N-acetyl-alpha,gamma-diaminobutyric acid (ADABA) with acetyl coenzyme A.</text>
</comment>
<dbReference type="UniPathway" id="UPA00067">
    <property type="reaction ID" value="UER00122"/>
</dbReference>
<feature type="domain" description="N-acetyltransferase" evidence="9">
    <location>
        <begin position="77"/>
        <end position="244"/>
    </location>
</feature>
<dbReference type="InterPro" id="IPR000182">
    <property type="entry name" value="GNAT_dom"/>
</dbReference>
<dbReference type="RefSeq" id="WP_253560014.1">
    <property type="nucleotide sequence ID" value="NZ_JAMYXP010000001.1"/>
</dbReference>
<dbReference type="CDD" id="cd04301">
    <property type="entry name" value="NAT_SF"/>
    <property type="match status" value="1"/>
</dbReference>
<comment type="catalytic activity">
    <reaction evidence="7 8">
        <text>L-2,4-diaminobutanoate + acetyl-CoA = (2S)-4-acetamido-2-aminobutanoate + CoA + H(+)</text>
        <dbReference type="Rhea" id="RHEA:16901"/>
        <dbReference type="ChEBI" id="CHEBI:15378"/>
        <dbReference type="ChEBI" id="CHEBI:57287"/>
        <dbReference type="ChEBI" id="CHEBI:57288"/>
        <dbReference type="ChEBI" id="CHEBI:58761"/>
        <dbReference type="ChEBI" id="CHEBI:58929"/>
        <dbReference type="EC" id="2.3.1.178"/>
    </reaction>
</comment>
<evidence type="ECO:0000256" key="7">
    <source>
        <dbReference type="ARBA" id="ARBA00048924"/>
    </source>
</evidence>
<dbReference type="Proteomes" id="UP000547011">
    <property type="component" value="Unassembled WGS sequence"/>
</dbReference>
<organism evidence="10 11">
    <name type="scientific">Devosia subaequoris</name>
    <dbReference type="NCBI Taxonomy" id="395930"/>
    <lineage>
        <taxon>Bacteria</taxon>
        <taxon>Pseudomonadati</taxon>
        <taxon>Pseudomonadota</taxon>
        <taxon>Alphaproteobacteria</taxon>
        <taxon>Hyphomicrobiales</taxon>
        <taxon>Devosiaceae</taxon>
        <taxon>Devosia</taxon>
    </lineage>
</organism>
<dbReference type="Pfam" id="PF00583">
    <property type="entry name" value="Acetyltransf_1"/>
    <property type="match status" value="1"/>
</dbReference>
<dbReference type="SUPFAM" id="SSF55729">
    <property type="entry name" value="Acyl-CoA N-acyltransferases (Nat)"/>
    <property type="match status" value="1"/>
</dbReference>
<evidence type="ECO:0000256" key="5">
    <source>
        <dbReference type="ARBA" id="ARBA00022679"/>
    </source>
</evidence>
<keyword evidence="11" id="KW-1185">Reference proteome</keyword>
<protein>
    <recommendedName>
        <fullName evidence="4 8">L-2,4-diaminobutyric acid acetyltransferase</fullName>
        <shortName evidence="8">DABA acetyltransferase</shortName>
        <ecNumber evidence="3 8">2.3.1.178</ecNumber>
    </recommendedName>
</protein>
<evidence type="ECO:0000313" key="11">
    <source>
        <dbReference type="Proteomes" id="UP000547011"/>
    </source>
</evidence>
<evidence type="ECO:0000256" key="2">
    <source>
        <dbReference type="ARBA" id="ARBA00010712"/>
    </source>
</evidence>
<dbReference type="InterPro" id="IPR012772">
    <property type="entry name" value="Ectoine_EctA"/>
</dbReference>
<dbReference type="EC" id="2.3.1.178" evidence="3 8"/>
<evidence type="ECO:0000256" key="1">
    <source>
        <dbReference type="ARBA" id="ARBA00004978"/>
    </source>
</evidence>
<name>A0A7W6IJK7_9HYPH</name>
<comment type="caution">
    <text evidence="10">The sequence shown here is derived from an EMBL/GenBank/DDBJ whole genome shotgun (WGS) entry which is preliminary data.</text>
</comment>
<accession>A0A7W6IJK7</accession>
<evidence type="ECO:0000256" key="4">
    <source>
        <dbReference type="ARBA" id="ARBA00017935"/>
    </source>
</evidence>
<evidence type="ECO:0000256" key="6">
    <source>
        <dbReference type="ARBA" id="ARBA00023315"/>
    </source>
</evidence>
<comment type="pathway">
    <text evidence="1 8">Amine and polyamine biosynthesis; ectoine biosynthesis; L-ectoine from L-aspartate 4-semialdehyde: step 2/3.</text>
</comment>
<dbReference type="NCBIfam" id="TIGR02406">
    <property type="entry name" value="ectoine_EctA"/>
    <property type="match status" value="1"/>
</dbReference>
<reference evidence="10 11" key="1">
    <citation type="submission" date="2020-08" db="EMBL/GenBank/DDBJ databases">
        <title>Genomic Encyclopedia of Type Strains, Phase IV (KMG-IV): sequencing the most valuable type-strain genomes for metagenomic binning, comparative biology and taxonomic classification.</title>
        <authorList>
            <person name="Goeker M."/>
        </authorList>
    </citation>
    <scope>NUCLEOTIDE SEQUENCE [LARGE SCALE GENOMIC DNA]</scope>
    <source>
        <strain evidence="10 11">DSM 23447</strain>
    </source>
</reference>
<evidence type="ECO:0000259" key="9">
    <source>
        <dbReference type="PROSITE" id="PS51186"/>
    </source>
</evidence>
<sequence length="244" mass="26484">MADTENISARLTPRKPLISYGRSQFPVTIMTPSANFITPLGLKFSFNKLTFGSMIYGNSALFDAGALHRQTASAPQASIRAPISTDGSKVWKLIGATSALDDNSLYCNLLQSTHFAATCAIAEQDGKVVGWLSGYIPPEQPDTYFVWQVCVSDAARGQGLGRRLIGDVLARPVCRAVTTLQCTITHDNEPSWGLFKAIARKLDAQLRQVELFEKDAHFDGLHDSEYAVSIGPFSPEKVTALTSA</sequence>
<dbReference type="GO" id="GO:0019491">
    <property type="term" value="P:ectoine biosynthetic process"/>
    <property type="evidence" value="ECO:0007669"/>
    <property type="project" value="UniProtKB-UniPathway"/>
</dbReference>
<keyword evidence="5 8" id="KW-0808">Transferase</keyword>
<evidence type="ECO:0000313" key="10">
    <source>
        <dbReference type="EMBL" id="MBB4050851.1"/>
    </source>
</evidence>
<evidence type="ECO:0000256" key="3">
    <source>
        <dbReference type="ARBA" id="ARBA00012355"/>
    </source>
</evidence>
<dbReference type="Gene3D" id="3.40.630.30">
    <property type="match status" value="1"/>
</dbReference>
<dbReference type="InterPro" id="IPR016181">
    <property type="entry name" value="Acyl_CoA_acyltransferase"/>
</dbReference>
<proteinExistence type="inferred from homology"/>
<keyword evidence="6 8" id="KW-0012">Acyltransferase</keyword>
<comment type="similarity">
    <text evidence="2 8">Belongs to the acetyltransferase family. EctA subfamily.</text>
</comment>
<dbReference type="AlphaFoldDB" id="A0A7W6IJK7"/>